<organism evidence="2 3">
    <name type="scientific">Candidatus Muproteobacteria bacterium RBG_19FT_COMBO_61_10</name>
    <dbReference type="NCBI Taxonomy" id="1817761"/>
    <lineage>
        <taxon>Bacteria</taxon>
        <taxon>Pseudomonadati</taxon>
        <taxon>Pseudomonadota</taxon>
        <taxon>Candidatus Muproteobacteria</taxon>
    </lineage>
</organism>
<dbReference type="Gene3D" id="2.40.10.220">
    <property type="entry name" value="predicted glycosyltransferase like domains"/>
    <property type="match status" value="1"/>
</dbReference>
<evidence type="ECO:0000259" key="1">
    <source>
        <dbReference type="Pfam" id="PF07238"/>
    </source>
</evidence>
<sequence length="107" mass="12170">MKDEKRNEKVLLDSMVKFDYRGFQHHDVKDISMSGIFVIAKDGTLTKLSTHSLVEVALKLRTNGQTKTHLFKAHVTRVNREGAQLEFSDADVDAYSALLHLGHFKSR</sequence>
<evidence type="ECO:0000313" key="2">
    <source>
        <dbReference type="EMBL" id="OGI58749.1"/>
    </source>
</evidence>
<accession>A0A1F6UMZ4</accession>
<reference evidence="2 3" key="1">
    <citation type="journal article" date="2016" name="Nat. Commun.">
        <title>Thousands of microbial genomes shed light on interconnected biogeochemical processes in an aquifer system.</title>
        <authorList>
            <person name="Anantharaman K."/>
            <person name="Brown C.T."/>
            <person name="Hug L.A."/>
            <person name="Sharon I."/>
            <person name="Castelle C.J."/>
            <person name="Probst A.J."/>
            <person name="Thomas B.C."/>
            <person name="Singh A."/>
            <person name="Wilkins M.J."/>
            <person name="Karaoz U."/>
            <person name="Brodie E.L."/>
            <person name="Williams K.H."/>
            <person name="Hubbard S.S."/>
            <person name="Banfield J.F."/>
        </authorList>
    </citation>
    <scope>NUCLEOTIDE SEQUENCE [LARGE SCALE GENOMIC DNA]</scope>
</reference>
<dbReference type="GO" id="GO:0035438">
    <property type="term" value="F:cyclic-di-GMP binding"/>
    <property type="evidence" value="ECO:0007669"/>
    <property type="project" value="InterPro"/>
</dbReference>
<dbReference type="Pfam" id="PF07238">
    <property type="entry name" value="PilZ"/>
    <property type="match status" value="1"/>
</dbReference>
<name>A0A1F6UMZ4_9PROT</name>
<gene>
    <name evidence="2" type="ORF">A2V58_05905</name>
</gene>
<protein>
    <recommendedName>
        <fullName evidence="1">PilZ domain-containing protein</fullName>
    </recommendedName>
</protein>
<feature type="domain" description="PilZ" evidence="1">
    <location>
        <begin position="24"/>
        <end position="99"/>
    </location>
</feature>
<comment type="caution">
    <text evidence="2">The sequence shown here is derived from an EMBL/GenBank/DDBJ whole genome shotgun (WGS) entry which is preliminary data.</text>
</comment>
<dbReference type="InterPro" id="IPR009875">
    <property type="entry name" value="PilZ_domain"/>
</dbReference>
<dbReference type="EMBL" id="MFSV01000052">
    <property type="protein sequence ID" value="OGI58749.1"/>
    <property type="molecule type" value="Genomic_DNA"/>
</dbReference>
<proteinExistence type="predicted"/>
<evidence type="ECO:0000313" key="3">
    <source>
        <dbReference type="Proteomes" id="UP000177950"/>
    </source>
</evidence>
<dbReference type="AlphaFoldDB" id="A0A1F6UMZ4"/>
<dbReference type="Proteomes" id="UP000177950">
    <property type="component" value="Unassembled WGS sequence"/>
</dbReference>